<dbReference type="PANTHER" id="PTHR36182:SF2">
    <property type="entry name" value="LYTIC POLYSACCHARIDE MONOOXYGENASE"/>
    <property type="match status" value="1"/>
</dbReference>
<dbReference type="OrthoDB" id="2342176at2759"/>
<evidence type="ECO:0008006" key="5">
    <source>
        <dbReference type="Google" id="ProtNLM"/>
    </source>
</evidence>
<name>A0A0U5CNC4_ASPCI</name>
<dbReference type="PANTHER" id="PTHR36182">
    <property type="entry name" value="PROTEIN, PUTATIVE (AFU_ORTHOLOGUE AFUA_6G10930)-RELATED"/>
    <property type="match status" value="1"/>
</dbReference>
<proteinExistence type="predicted"/>
<dbReference type="Proteomes" id="UP000054771">
    <property type="component" value="Unassembled WGS sequence"/>
</dbReference>
<feature type="chain" id="PRO_5006855764" description="Lytic polysaccharide monooxygenase" evidence="2">
    <location>
        <begin position="21"/>
        <end position="414"/>
    </location>
</feature>
<organism evidence="3 4">
    <name type="scientific">Aspergillus calidoustus</name>
    <dbReference type="NCBI Taxonomy" id="454130"/>
    <lineage>
        <taxon>Eukaryota</taxon>
        <taxon>Fungi</taxon>
        <taxon>Dikarya</taxon>
        <taxon>Ascomycota</taxon>
        <taxon>Pezizomycotina</taxon>
        <taxon>Eurotiomycetes</taxon>
        <taxon>Eurotiomycetidae</taxon>
        <taxon>Eurotiales</taxon>
        <taxon>Aspergillaceae</taxon>
        <taxon>Aspergillus</taxon>
        <taxon>Aspergillus subgen. Nidulantes</taxon>
    </lineage>
</organism>
<reference evidence="4" key="1">
    <citation type="journal article" date="2016" name="Genome Announc.">
        <title>Draft genome sequences of fungus Aspergillus calidoustus.</title>
        <authorList>
            <person name="Horn F."/>
            <person name="Linde J."/>
            <person name="Mattern D.J."/>
            <person name="Walther G."/>
            <person name="Guthke R."/>
            <person name="Scherlach K."/>
            <person name="Martin K."/>
            <person name="Brakhage A.A."/>
            <person name="Petzke L."/>
            <person name="Valiante V."/>
        </authorList>
    </citation>
    <scope>NUCLEOTIDE SEQUENCE [LARGE SCALE GENOMIC DNA]</scope>
    <source>
        <strain evidence="4">SF006504</strain>
    </source>
</reference>
<evidence type="ECO:0000313" key="3">
    <source>
        <dbReference type="EMBL" id="CEN60337.1"/>
    </source>
</evidence>
<feature type="compositionally biased region" description="Low complexity" evidence="1">
    <location>
        <begin position="249"/>
        <end position="274"/>
    </location>
</feature>
<sequence>MFGKSNVVAATLLGASLVRAHMLLVDPVPYNFKSWDNSPLLEDGSNFPCKETDYTVTEENILAKGQTHSLTFQGSATHGGGSCQISITSDRAPTKDTQWSVIKSIEGGCMDPNEGATNVGDNAAMKSAFSPSFTIPDSFADGQYTLAWTWFNRIGNREMYMNCAPITITGGSTKRSEVSALEKREEFPPLFIANINGCKTKETKSPRFPNPGSVESFNEVNLIGEGENVCNEGAPTWGDAGYSSGGGSAPEPTLTEPATTEPATTSTPVAAPTEDPTSSISVGLTIGAPVPDFTAAPVPTTLTALPSPVVPTSSVVESVAPAPTAAPSTPPTSTEGALSGPCTEDGVWHCIGGSSFQRCASGAWTPVQPLAMGTECTPGQTKDFTVKAIEIKSRMLKEKRSRRRSHGHVHAYSE</sequence>
<dbReference type="AlphaFoldDB" id="A0A0U5CNC4"/>
<protein>
    <recommendedName>
        <fullName evidence="5">Lytic polysaccharide monooxygenase</fullName>
    </recommendedName>
</protein>
<evidence type="ECO:0000256" key="2">
    <source>
        <dbReference type="SAM" id="SignalP"/>
    </source>
</evidence>
<dbReference type="EMBL" id="CDMC01000002">
    <property type="protein sequence ID" value="CEN60337.1"/>
    <property type="molecule type" value="Genomic_DNA"/>
</dbReference>
<keyword evidence="4" id="KW-1185">Reference proteome</keyword>
<accession>A0A0U5CNC4</accession>
<evidence type="ECO:0000256" key="1">
    <source>
        <dbReference type="SAM" id="MobiDB-lite"/>
    </source>
</evidence>
<feature type="region of interest" description="Disordered" evidence="1">
    <location>
        <begin position="236"/>
        <end position="276"/>
    </location>
</feature>
<dbReference type="STRING" id="454130.A0A0U5CNC4"/>
<dbReference type="Gene3D" id="2.70.50.70">
    <property type="match status" value="1"/>
</dbReference>
<keyword evidence="2" id="KW-0732">Signal</keyword>
<dbReference type="SMR" id="A0A0U5CNC4"/>
<feature type="compositionally biased region" description="Low complexity" evidence="1">
    <location>
        <begin position="321"/>
        <end position="334"/>
    </location>
</feature>
<evidence type="ECO:0000313" key="4">
    <source>
        <dbReference type="Proteomes" id="UP000054771"/>
    </source>
</evidence>
<gene>
    <name evidence="3" type="ORF">ASPCAL02778</name>
</gene>
<feature type="region of interest" description="Disordered" evidence="1">
    <location>
        <begin position="321"/>
        <end position="340"/>
    </location>
</feature>
<feature type="signal peptide" evidence="2">
    <location>
        <begin position="1"/>
        <end position="20"/>
    </location>
</feature>
<dbReference type="OMA" id="TWFNHVG"/>